<feature type="region of interest" description="Disordered" evidence="1">
    <location>
        <begin position="1"/>
        <end position="182"/>
    </location>
</feature>
<evidence type="ECO:0000313" key="3">
    <source>
        <dbReference type="Proteomes" id="UP000218209"/>
    </source>
</evidence>
<gene>
    <name evidence="2" type="ORF">BU14_0288s0004</name>
</gene>
<name>A0A1X6P119_PORUM</name>
<evidence type="ECO:0000256" key="1">
    <source>
        <dbReference type="SAM" id="MobiDB-lite"/>
    </source>
</evidence>
<feature type="compositionally biased region" description="Low complexity" evidence="1">
    <location>
        <begin position="128"/>
        <end position="151"/>
    </location>
</feature>
<reference evidence="2 3" key="1">
    <citation type="submission" date="2017-03" db="EMBL/GenBank/DDBJ databases">
        <title>WGS assembly of Porphyra umbilicalis.</title>
        <authorList>
            <person name="Brawley S.H."/>
            <person name="Blouin N.A."/>
            <person name="Ficko-Blean E."/>
            <person name="Wheeler G.L."/>
            <person name="Lohr M."/>
            <person name="Goodson H.V."/>
            <person name="Jenkins J.W."/>
            <person name="Blaby-Haas C.E."/>
            <person name="Helliwell K.E."/>
            <person name="Chan C."/>
            <person name="Marriage T."/>
            <person name="Bhattacharya D."/>
            <person name="Klein A.S."/>
            <person name="Badis Y."/>
            <person name="Brodie J."/>
            <person name="Cao Y."/>
            <person name="Collen J."/>
            <person name="Dittami S.M."/>
            <person name="Gachon C.M."/>
            <person name="Green B.R."/>
            <person name="Karpowicz S."/>
            <person name="Kim J.W."/>
            <person name="Kudahl U."/>
            <person name="Lin S."/>
            <person name="Michel G."/>
            <person name="Mittag M."/>
            <person name="Olson B.J."/>
            <person name="Pangilinan J."/>
            <person name="Peng Y."/>
            <person name="Qiu H."/>
            <person name="Shu S."/>
            <person name="Singer J.T."/>
            <person name="Smith A.G."/>
            <person name="Sprecher B.N."/>
            <person name="Wagner V."/>
            <person name="Wang W."/>
            <person name="Wang Z.-Y."/>
            <person name="Yan J."/>
            <person name="Yarish C."/>
            <person name="Zoeuner-Riek S."/>
            <person name="Zhuang Y."/>
            <person name="Zou Y."/>
            <person name="Lindquist E.A."/>
            <person name="Grimwood J."/>
            <person name="Barry K."/>
            <person name="Rokhsar D.S."/>
            <person name="Schmutz J."/>
            <person name="Stiller J.W."/>
            <person name="Grossman A.R."/>
            <person name="Prochnik S.E."/>
        </authorList>
    </citation>
    <scope>NUCLEOTIDE SEQUENCE [LARGE SCALE GENOMIC DNA]</scope>
    <source>
        <strain evidence="2">4086291</strain>
    </source>
</reference>
<accession>A0A1X6P119</accession>
<dbReference type="EMBL" id="KV918946">
    <property type="protein sequence ID" value="OSX74450.1"/>
    <property type="molecule type" value="Genomic_DNA"/>
</dbReference>
<feature type="compositionally biased region" description="Pro residues" evidence="1">
    <location>
        <begin position="61"/>
        <end position="71"/>
    </location>
</feature>
<organism evidence="2 3">
    <name type="scientific">Porphyra umbilicalis</name>
    <name type="common">Purple laver</name>
    <name type="synonym">Red alga</name>
    <dbReference type="NCBI Taxonomy" id="2786"/>
    <lineage>
        <taxon>Eukaryota</taxon>
        <taxon>Rhodophyta</taxon>
        <taxon>Bangiophyceae</taxon>
        <taxon>Bangiales</taxon>
        <taxon>Bangiaceae</taxon>
        <taxon>Porphyra</taxon>
    </lineage>
</organism>
<evidence type="ECO:0000313" key="2">
    <source>
        <dbReference type="EMBL" id="OSX74450.1"/>
    </source>
</evidence>
<feature type="compositionally biased region" description="Low complexity" evidence="1">
    <location>
        <begin position="72"/>
        <end position="81"/>
    </location>
</feature>
<protein>
    <submittedName>
        <fullName evidence="2">Uncharacterized protein</fullName>
    </submittedName>
</protein>
<dbReference type="AlphaFoldDB" id="A0A1X6P119"/>
<keyword evidence="3" id="KW-1185">Reference proteome</keyword>
<proteinExistence type="predicted"/>
<feature type="compositionally biased region" description="Basic residues" evidence="1">
    <location>
        <begin position="157"/>
        <end position="182"/>
    </location>
</feature>
<sequence length="182" mass="19557">MPRLRPRAAGRSPQTHPRRQAQEPPRRRRQHSDRQELPAAAVPPHCWWRRLAPTGASPAGAPSPLPPPPRARPAAQRAPESPSRPPLADTARTPPRATGWRASPASCARTTHVPTPCGGRPRRPALTRSRAPAGAAAQRARASGARPLAPRSGGGGGRRRASGRRRRAPKRPTARGRGQLRP</sequence>
<dbReference type="Proteomes" id="UP000218209">
    <property type="component" value="Unassembled WGS sequence"/>
</dbReference>